<dbReference type="OrthoDB" id="6461291at2"/>
<sequence length="289" mass="32344">MPHKRLLALAAIVCGGIIFYLCYRAEGNWGFVLPYRGQKLLAMLLVGSAIASATMVFQTLTANRILTPSIIGPNSAGKSTLLSLIARLNPLQSGSIRVDTPDIATSDSRAIARKLAILQQQTRFMSRLTIEELLTFARFPYHRGRPRAHDRDIIHSTLAYFDLTDLRHTYIDALSGGQRQRALVAMTFAQDTDYILLDEPLNNLDMHYARNLMANLRQAVDDYGKTILVVLHDINYAAHYADHVVAMQHGRIRHSGTTNEVLSGANISALYDMDVEMLSHDGRRVCLYF</sequence>
<dbReference type="InterPro" id="IPR003593">
    <property type="entry name" value="AAA+_ATPase"/>
</dbReference>
<evidence type="ECO:0000256" key="2">
    <source>
        <dbReference type="ARBA" id="ARBA00004202"/>
    </source>
</evidence>
<dbReference type="Pfam" id="PF00005">
    <property type="entry name" value="ABC_tran"/>
    <property type="match status" value="1"/>
</dbReference>
<dbReference type="GO" id="GO:0022857">
    <property type="term" value="F:transmembrane transporter activity"/>
    <property type="evidence" value="ECO:0007669"/>
    <property type="project" value="InterPro"/>
</dbReference>
<keyword evidence="7" id="KW-0547">Nucleotide-binding</keyword>
<dbReference type="InterPro" id="IPR027417">
    <property type="entry name" value="P-loop_NTPase"/>
</dbReference>
<dbReference type="SMART" id="SM00382">
    <property type="entry name" value="AAA"/>
    <property type="match status" value="1"/>
</dbReference>
<keyword evidence="11" id="KW-0406">Ion transport</keyword>
<dbReference type="InterPro" id="IPR017871">
    <property type="entry name" value="ABC_transporter-like_CS"/>
</dbReference>
<keyword evidence="4" id="KW-1003">Cell membrane</keyword>
<evidence type="ECO:0000256" key="5">
    <source>
        <dbReference type="ARBA" id="ARBA00022496"/>
    </source>
</evidence>
<keyword evidence="6 13" id="KW-0812">Transmembrane</keyword>
<evidence type="ECO:0000256" key="12">
    <source>
        <dbReference type="ARBA" id="ARBA00023136"/>
    </source>
</evidence>
<dbReference type="EMBL" id="ACKY01000010">
    <property type="protein sequence ID" value="EEV89730.1"/>
    <property type="molecule type" value="Genomic_DNA"/>
</dbReference>
<evidence type="ECO:0000256" key="10">
    <source>
        <dbReference type="ARBA" id="ARBA00023004"/>
    </source>
</evidence>
<proteinExistence type="predicted"/>
<evidence type="ECO:0000256" key="13">
    <source>
        <dbReference type="SAM" id="Phobius"/>
    </source>
</evidence>
<dbReference type="PROSITE" id="PS00211">
    <property type="entry name" value="ABC_TRANSPORTER_1"/>
    <property type="match status" value="1"/>
</dbReference>
<evidence type="ECO:0000256" key="1">
    <source>
        <dbReference type="ARBA" id="ARBA00004141"/>
    </source>
</evidence>
<evidence type="ECO:0000256" key="3">
    <source>
        <dbReference type="ARBA" id="ARBA00022448"/>
    </source>
</evidence>
<dbReference type="GO" id="GO:0005886">
    <property type="term" value="C:plasma membrane"/>
    <property type="evidence" value="ECO:0007669"/>
    <property type="project" value="UniProtKB-SubCell"/>
</dbReference>
<dbReference type="InterPro" id="IPR003439">
    <property type="entry name" value="ABC_transporter-like_ATP-bd"/>
</dbReference>
<dbReference type="Proteomes" id="UP000004870">
    <property type="component" value="Unassembled WGS sequence"/>
</dbReference>
<dbReference type="Gene3D" id="3.40.50.300">
    <property type="entry name" value="P-loop containing nucleotide triphosphate hydrolases"/>
    <property type="match status" value="1"/>
</dbReference>
<organism evidence="15 16">
    <name type="scientific">Cardiobacterium hominis (strain ATCC 15826 / DSM 8339 / NCTC 10426 / 6573)</name>
    <dbReference type="NCBI Taxonomy" id="638300"/>
    <lineage>
        <taxon>Bacteria</taxon>
        <taxon>Pseudomonadati</taxon>
        <taxon>Pseudomonadota</taxon>
        <taxon>Gammaproteobacteria</taxon>
        <taxon>Cardiobacteriales</taxon>
        <taxon>Cardiobacteriaceae</taxon>
        <taxon>Cardiobacterium</taxon>
    </lineage>
</organism>
<dbReference type="CDD" id="cd03214">
    <property type="entry name" value="ABC_Iron-Siderophores_B12_Hemin"/>
    <property type="match status" value="1"/>
</dbReference>
<evidence type="ECO:0000313" key="15">
    <source>
        <dbReference type="EMBL" id="EEV89730.1"/>
    </source>
</evidence>
<comment type="subcellular location">
    <subcellularLocation>
        <location evidence="2">Cell membrane</location>
        <topology evidence="2">Peripheral membrane protein</topology>
    </subcellularLocation>
    <subcellularLocation>
        <location evidence="1">Membrane</location>
        <topology evidence="1">Multi-pass membrane protein</topology>
    </subcellularLocation>
</comment>
<feature type="transmembrane region" description="Helical" evidence="13">
    <location>
        <begin position="40"/>
        <end position="60"/>
    </location>
</feature>
<keyword evidence="16" id="KW-1185">Reference proteome</keyword>
<dbReference type="PROSITE" id="PS50893">
    <property type="entry name" value="ABC_TRANSPORTER_2"/>
    <property type="match status" value="1"/>
</dbReference>
<name>C8N6S3_CARH6</name>
<keyword evidence="5" id="KW-0410">Iron transport</keyword>
<gene>
    <name evidence="15" type="ORF">HMPREF0198_0199</name>
</gene>
<evidence type="ECO:0000313" key="16">
    <source>
        <dbReference type="Proteomes" id="UP000004870"/>
    </source>
</evidence>
<dbReference type="AlphaFoldDB" id="C8N6S3"/>
<dbReference type="HOGENOM" id="CLU_000604_1_11_6"/>
<evidence type="ECO:0000256" key="11">
    <source>
        <dbReference type="ARBA" id="ARBA00023065"/>
    </source>
</evidence>
<keyword evidence="9 13" id="KW-1133">Transmembrane helix</keyword>
<evidence type="ECO:0000256" key="8">
    <source>
        <dbReference type="ARBA" id="ARBA00022840"/>
    </source>
</evidence>
<dbReference type="GeneID" id="84789233"/>
<keyword evidence="3" id="KW-0813">Transport</keyword>
<dbReference type="SUPFAM" id="SSF81345">
    <property type="entry name" value="ABC transporter involved in vitamin B12 uptake, BtuC"/>
    <property type="match status" value="1"/>
</dbReference>
<protein>
    <submittedName>
        <fullName evidence="15">ABC transporter, ATP-binding protein</fullName>
    </submittedName>
</protein>
<evidence type="ECO:0000256" key="9">
    <source>
        <dbReference type="ARBA" id="ARBA00022989"/>
    </source>
</evidence>
<dbReference type="GO" id="GO:0005524">
    <property type="term" value="F:ATP binding"/>
    <property type="evidence" value="ECO:0007669"/>
    <property type="project" value="UniProtKB-KW"/>
</dbReference>
<comment type="caution">
    <text evidence="15">The sequence shown here is derived from an EMBL/GenBank/DDBJ whole genome shotgun (WGS) entry which is preliminary data.</text>
</comment>
<dbReference type="PANTHER" id="PTHR42771">
    <property type="entry name" value="IRON(3+)-HYDROXAMATE IMPORT ATP-BINDING PROTEIN FHUC"/>
    <property type="match status" value="1"/>
</dbReference>
<dbReference type="InterPro" id="IPR051535">
    <property type="entry name" value="Siderophore_ABC-ATPase"/>
</dbReference>
<accession>C8N6S3</accession>
<dbReference type="GO" id="GO:0016887">
    <property type="term" value="F:ATP hydrolysis activity"/>
    <property type="evidence" value="ECO:0007669"/>
    <property type="project" value="InterPro"/>
</dbReference>
<keyword evidence="10" id="KW-0408">Iron</keyword>
<feature type="domain" description="ABC transporter" evidence="14">
    <location>
        <begin position="35"/>
        <end position="274"/>
    </location>
</feature>
<dbReference type="RefSeq" id="WP_004139152.1">
    <property type="nucleotide sequence ID" value="NZ_GG694025.1"/>
</dbReference>
<evidence type="ECO:0000256" key="4">
    <source>
        <dbReference type="ARBA" id="ARBA00022475"/>
    </source>
</evidence>
<dbReference type="InterPro" id="IPR037294">
    <property type="entry name" value="ABC_BtuC-like"/>
</dbReference>
<dbReference type="GO" id="GO:0006826">
    <property type="term" value="P:iron ion transport"/>
    <property type="evidence" value="ECO:0007669"/>
    <property type="project" value="UniProtKB-KW"/>
</dbReference>
<dbReference type="SUPFAM" id="SSF52540">
    <property type="entry name" value="P-loop containing nucleoside triphosphate hydrolases"/>
    <property type="match status" value="1"/>
</dbReference>
<keyword evidence="8 15" id="KW-0067">ATP-binding</keyword>
<evidence type="ECO:0000259" key="14">
    <source>
        <dbReference type="PROSITE" id="PS50893"/>
    </source>
</evidence>
<dbReference type="PANTHER" id="PTHR42771:SF3">
    <property type="entry name" value="PETROBACTIN IMPORT ATP-BINDING PROTEIN YCLP"/>
    <property type="match status" value="1"/>
</dbReference>
<reference evidence="15 16" key="1">
    <citation type="submission" date="2009-08" db="EMBL/GenBank/DDBJ databases">
        <authorList>
            <person name="Qin X."/>
            <person name="Bachman B."/>
            <person name="Battles P."/>
            <person name="Bell A."/>
            <person name="Bess C."/>
            <person name="Bickham C."/>
            <person name="Chaboub L."/>
            <person name="Chen D."/>
            <person name="Coyle M."/>
            <person name="Deiros D.R."/>
            <person name="Dinh H."/>
            <person name="Forbes L."/>
            <person name="Fowler G."/>
            <person name="Francisco L."/>
            <person name="Fu Q."/>
            <person name="Gubbala S."/>
            <person name="Hale W."/>
            <person name="Han Y."/>
            <person name="Hemphill L."/>
            <person name="Highlander S.K."/>
            <person name="Hirani K."/>
            <person name="Hogues M."/>
            <person name="Jackson L."/>
            <person name="Jakkamsetti A."/>
            <person name="Javaid M."/>
            <person name="Jiang H."/>
            <person name="Korchina V."/>
            <person name="Kovar C."/>
            <person name="Lara F."/>
            <person name="Lee S."/>
            <person name="Mata R."/>
            <person name="Mathew T."/>
            <person name="Moen C."/>
            <person name="Morales K."/>
            <person name="Munidasa M."/>
            <person name="Nazareth L."/>
            <person name="Ngo R."/>
            <person name="Nguyen L."/>
            <person name="Okwuonu G."/>
            <person name="Ongeri F."/>
            <person name="Patil S."/>
            <person name="Petrosino J."/>
            <person name="Pham C."/>
            <person name="Pham P."/>
            <person name="Pu L.-L."/>
            <person name="Puazo M."/>
            <person name="Raj R."/>
            <person name="Reid J."/>
            <person name="Rouhana J."/>
            <person name="Saada N."/>
            <person name="Shang Y."/>
            <person name="Simmons D."/>
            <person name="Thornton R."/>
            <person name="Warren J."/>
            <person name="Weissenberger G."/>
            <person name="Zhang J."/>
            <person name="Zhang L."/>
            <person name="Zhou C."/>
            <person name="Zhu D."/>
            <person name="Muzny D."/>
            <person name="Worley K."/>
            <person name="Gibbs R."/>
        </authorList>
    </citation>
    <scope>NUCLEOTIDE SEQUENCE [LARGE SCALE GENOMIC DNA]</scope>
    <source>
        <strain evidence="16">ATCC 15826 / DSM 8339 / NCTC 10426 / 6573</strain>
    </source>
</reference>
<evidence type="ECO:0000256" key="7">
    <source>
        <dbReference type="ARBA" id="ARBA00022741"/>
    </source>
</evidence>
<keyword evidence="12 13" id="KW-0472">Membrane</keyword>
<evidence type="ECO:0000256" key="6">
    <source>
        <dbReference type="ARBA" id="ARBA00022692"/>
    </source>
</evidence>